<dbReference type="RefSeq" id="WP_104712369.1">
    <property type="nucleotide sequence ID" value="NZ_PTRA01000001.1"/>
</dbReference>
<dbReference type="CDD" id="cd01821">
    <property type="entry name" value="Rhamnogalacturan_acetylesterase_like"/>
    <property type="match status" value="1"/>
</dbReference>
<dbReference type="SUPFAM" id="SSF52266">
    <property type="entry name" value="SGNH hydrolase"/>
    <property type="match status" value="1"/>
</dbReference>
<keyword evidence="3" id="KW-0732">Signal</keyword>
<evidence type="ECO:0000256" key="2">
    <source>
        <dbReference type="ARBA" id="ARBA00022801"/>
    </source>
</evidence>
<sequence>MFRLAFFGILSLGVTTVMAQSYRFDFGAGPVARGYTKVTPEMQYTPERGYGFLPGSPVQGLYAVRYIRDYVTSTQPFFFSVKLPEGTYDVKLLLGDEKDVSYTTVKAENRRLMLEKVETKPRKFVWKTFTVNVRTARITDTDSVRLKPREKDYFQWDDQLTFEFTDVLPKVAALEIRPNTKAQTIYLAGNSTVVDQAQEPYAAWGQMIPRFFKPEKIVVANHAESGESLRSFLAEKRLAKILSVIKPNDYLFIEFAHNDQKQNDLQPFVGYKDLLKQYIKAVREKGAKPVLVTSMHRRNFDQQGRIINTLGDFPEAMRQTAKEENVPLIDLNAMSKTLWEALGPQDSEKAFVHVAAGTLPGVTKDIHDNTHFSNYGAYLLVQCVISGIKAAQLDIASELTEDTPAFDPARPTSYERWKFPASPFIKNVKPDGN</sequence>
<keyword evidence="2" id="KW-0378">Hydrolase</keyword>
<dbReference type="Proteomes" id="UP000239590">
    <property type="component" value="Unassembled WGS sequence"/>
</dbReference>
<reference evidence="7" key="1">
    <citation type="submission" date="2018-02" db="EMBL/GenBank/DDBJ databases">
        <title>Genome sequencing of Solimonas sp. HR-BB.</title>
        <authorList>
            <person name="Lee Y."/>
            <person name="Jeon C.O."/>
        </authorList>
    </citation>
    <scope>NUCLEOTIDE SEQUENCE [LARGE SCALE GENOMIC DNA]</scope>
    <source>
        <strain evidence="7">HR-U</strain>
    </source>
</reference>
<evidence type="ECO:0000313" key="7">
    <source>
        <dbReference type="Proteomes" id="UP000239590"/>
    </source>
</evidence>
<dbReference type="PANTHER" id="PTHR43695">
    <property type="entry name" value="PUTATIVE (AFU_ORTHOLOGUE AFUA_2G17250)-RELATED"/>
    <property type="match status" value="1"/>
</dbReference>
<name>A0A2S7IRC7_9BACT</name>
<dbReference type="SUPFAM" id="SSF49785">
    <property type="entry name" value="Galactose-binding domain-like"/>
    <property type="match status" value="1"/>
</dbReference>
<organism evidence="6 7">
    <name type="scientific">Siphonobacter curvatus</name>
    <dbReference type="NCBI Taxonomy" id="2094562"/>
    <lineage>
        <taxon>Bacteria</taxon>
        <taxon>Pseudomonadati</taxon>
        <taxon>Bacteroidota</taxon>
        <taxon>Cytophagia</taxon>
        <taxon>Cytophagales</taxon>
        <taxon>Cytophagaceae</taxon>
        <taxon>Siphonobacter</taxon>
    </lineage>
</organism>
<dbReference type="OrthoDB" id="9807041at2"/>
<feature type="domain" description="SGNH hydrolase-type esterase" evidence="4">
    <location>
        <begin position="189"/>
        <end position="346"/>
    </location>
</feature>
<dbReference type="InterPro" id="IPR049033">
    <property type="entry name" value="AGA-YXIM_GBD"/>
</dbReference>
<dbReference type="PANTHER" id="PTHR43695:SF1">
    <property type="entry name" value="RHAMNOGALACTURONAN ACETYLESTERASE"/>
    <property type="match status" value="1"/>
</dbReference>
<comment type="caution">
    <text evidence="6">The sequence shown here is derived from an EMBL/GenBank/DDBJ whole genome shotgun (WGS) entry which is preliminary data.</text>
</comment>
<accession>A0A2S7IRC7</accession>
<protein>
    <submittedName>
        <fullName evidence="6">Rhamnogalacturonan acetylesterase</fullName>
    </submittedName>
</protein>
<evidence type="ECO:0000256" key="1">
    <source>
        <dbReference type="ARBA" id="ARBA00008668"/>
    </source>
</evidence>
<dbReference type="InterPro" id="IPR037459">
    <property type="entry name" value="RhgT-like"/>
</dbReference>
<feature type="chain" id="PRO_5015467543" evidence="3">
    <location>
        <begin position="20"/>
        <end position="433"/>
    </location>
</feature>
<keyword evidence="7" id="KW-1185">Reference proteome</keyword>
<evidence type="ECO:0000256" key="3">
    <source>
        <dbReference type="SAM" id="SignalP"/>
    </source>
</evidence>
<evidence type="ECO:0000313" key="6">
    <source>
        <dbReference type="EMBL" id="PQA60267.1"/>
    </source>
</evidence>
<dbReference type="EMBL" id="PTRA01000001">
    <property type="protein sequence ID" value="PQA60267.1"/>
    <property type="molecule type" value="Genomic_DNA"/>
</dbReference>
<proteinExistence type="inferred from homology"/>
<evidence type="ECO:0000259" key="5">
    <source>
        <dbReference type="Pfam" id="PF21254"/>
    </source>
</evidence>
<dbReference type="AlphaFoldDB" id="A0A2S7IRC7"/>
<dbReference type="Pfam" id="PF21254">
    <property type="entry name" value="AGA-YXIM_GBD"/>
    <property type="match status" value="1"/>
</dbReference>
<feature type="domain" description="Beta-agarase/YXIM esterase-like galactose-binding" evidence="5">
    <location>
        <begin position="22"/>
        <end position="109"/>
    </location>
</feature>
<evidence type="ECO:0000259" key="4">
    <source>
        <dbReference type="Pfam" id="PF13472"/>
    </source>
</evidence>
<comment type="similarity">
    <text evidence="1">Belongs to the 'GDSL' lipolytic enzyme family.</text>
</comment>
<feature type="signal peptide" evidence="3">
    <location>
        <begin position="1"/>
        <end position="19"/>
    </location>
</feature>
<dbReference type="Pfam" id="PF13472">
    <property type="entry name" value="Lipase_GDSL_2"/>
    <property type="match status" value="1"/>
</dbReference>
<dbReference type="Gene3D" id="2.60.120.430">
    <property type="entry name" value="Galactose-binding lectin"/>
    <property type="match status" value="1"/>
</dbReference>
<gene>
    <name evidence="6" type="ORF">C5O19_11810</name>
</gene>
<dbReference type="Gene3D" id="3.40.50.1110">
    <property type="entry name" value="SGNH hydrolase"/>
    <property type="match status" value="1"/>
</dbReference>
<dbReference type="GO" id="GO:0016788">
    <property type="term" value="F:hydrolase activity, acting on ester bonds"/>
    <property type="evidence" value="ECO:0007669"/>
    <property type="project" value="UniProtKB-ARBA"/>
</dbReference>
<dbReference type="InterPro" id="IPR036514">
    <property type="entry name" value="SGNH_hydro_sf"/>
</dbReference>
<dbReference type="InterPro" id="IPR008979">
    <property type="entry name" value="Galactose-bd-like_sf"/>
</dbReference>
<dbReference type="InterPro" id="IPR013830">
    <property type="entry name" value="SGNH_hydro"/>
</dbReference>